<feature type="domain" description="Homeobox" evidence="14">
    <location>
        <begin position="408"/>
        <end position="468"/>
    </location>
</feature>
<name>A0A8J6DQM5_GALPY</name>
<evidence type="ECO:0000256" key="1">
    <source>
        <dbReference type="ARBA" id="ARBA00003263"/>
    </source>
</evidence>
<feature type="compositionally biased region" description="Low complexity" evidence="13">
    <location>
        <begin position="3054"/>
        <end position="3067"/>
    </location>
</feature>
<feature type="compositionally biased region" description="Basic and acidic residues" evidence="13">
    <location>
        <begin position="150"/>
        <end position="162"/>
    </location>
</feature>
<dbReference type="PANTHER" id="PTHR45659">
    <property type="entry name" value="HOMEOBOX PROTEIN HOX"/>
    <property type="match status" value="1"/>
</dbReference>
<dbReference type="InterPro" id="IPR001356">
    <property type="entry name" value="HD"/>
</dbReference>
<feature type="region of interest" description="Disordered" evidence="13">
    <location>
        <begin position="1344"/>
        <end position="1377"/>
    </location>
</feature>
<keyword evidence="8" id="KW-0804">Transcription</keyword>
<dbReference type="GO" id="GO:0005654">
    <property type="term" value="C:nucleoplasm"/>
    <property type="evidence" value="ECO:0007669"/>
    <property type="project" value="UniProtKB-ARBA"/>
</dbReference>
<keyword evidence="7 11" id="KW-0371">Homeobox</keyword>
<feature type="domain" description="Homeobox" evidence="14">
    <location>
        <begin position="630"/>
        <end position="690"/>
    </location>
</feature>
<dbReference type="InterPro" id="IPR001827">
    <property type="entry name" value="Homeobox_Antennapedia_CS"/>
</dbReference>
<evidence type="ECO:0000256" key="13">
    <source>
        <dbReference type="SAM" id="MobiDB-lite"/>
    </source>
</evidence>
<dbReference type="PRINTS" id="PR00024">
    <property type="entry name" value="HOMEOBOX"/>
</dbReference>
<feature type="region of interest" description="Disordered" evidence="13">
    <location>
        <begin position="3254"/>
        <end position="3318"/>
    </location>
</feature>
<organism evidence="15 16">
    <name type="scientific">Galemys pyrenaicus</name>
    <name type="common">Iberian desman</name>
    <name type="synonym">Pyrenean desman</name>
    <dbReference type="NCBI Taxonomy" id="202257"/>
    <lineage>
        <taxon>Eukaryota</taxon>
        <taxon>Metazoa</taxon>
        <taxon>Chordata</taxon>
        <taxon>Craniata</taxon>
        <taxon>Vertebrata</taxon>
        <taxon>Euteleostomi</taxon>
        <taxon>Mammalia</taxon>
        <taxon>Eutheria</taxon>
        <taxon>Laurasiatheria</taxon>
        <taxon>Eulipotyphla</taxon>
        <taxon>Talpidae</taxon>
        <taxon>Galemys</taxon>
    </lineage>
</organism>
<keyword evidence="6 11" id="KW-0238">DNA-binding</keyword>
<dbReference type="EMBL" id="JAGFMF010011723">
    <property type="protein sequence ID" value="KAG8514943.1"/>
    <property type="molecule type" value="Genomic_DNA"/>
</dbReference>
<feature type="domain" description="Homeobox" evidence="14">
    <location>
        <begin position="174"/>
        <end position="234"/>
    </location>
</feature>
<evidence type="ECO:0000256" key="7">
    <source>
        <dbReference type="ARBA" id="ARBA00023155"/>
    </source>
</evidence>
<evidence type="ECO:0000313" key="15">
    <source>
        <dbReference type="EMBL" id="KAG8514943.1"/>
    </source>
</evidence>
<evidence type="ECO:0000256" key="2">
    <source>
        <dbReference type="ARBA" id="ARBA00004123"/>
    </source>
</evidence>
<evidence type="ECO:0000259" key="14">
    <source>
        <dbReference type="PROSITE" id="PS50071"/>
    </source>
</evidence>
<feature type="region of interest" description="Disordered" evidence="13">
    <location>
        <begin position="3211"/>
        <end position="3238"/>
    </location>
</feature>
<keyword evidence="9 11" id="KW-0539">Nucleus</keyword>
<dbReference type="PROSITE" id="PS50071">
    <property type="entry name" value="HOMEOBOX_2"/>
    <property type="match status" value="6"/>
</dbReference>
<evidence type="ECO:0000256" key="4">
    <source>
        <dbReference type="ARBA" id="ARBA00022473"/>
    </source>
</evidence>
<dbReference type="InterPro" id="IPR050296">
    <property type="entry name" value="Antp_homeobox"/>
</dbReference>
<feature type="region of interest" description="Disordered" evidence="13">
    <location>
        <begin position="3408"/>
        <end position="3439"/>
    </location>
</feature>
<dbReference type="SUPFAM" id="SSF46689">
    <property type="entry name" value="Homeodomain-like"/>
    <property type="match status" value="6"/>
</dbReference>
<dbReference type="FunFam" id="1.10.10.60:FF:000055">
    <property type="entry name" value="Homeobox protein Hox-A5"/>
    <property type="match status" value="1"/>
</dbReference>
<feature type="region of interest" description="Disordered" evidence="13">
    <location>
        <begin position="2074"/>
        <end position="2108"/>
    </location>
</feature>
<dbReference type="Proteomes" id="UP000700334">
    <property type="component" value="Unassembled WGS sequence"/>
</dbReference>
<feature type="DNA-binding region" description="Homeobox" evidence="11">
    <location>
        <begin position="954"/>
        <end position="1013"/>
    </location>
</feature>
<dbReference type="InterPro" id="IPR017970">
    <property type="entry name" value="Homeobox_CS"/>
</dbReference>
<feature type="region of interest" description="Disordered" evidence="13">
    <location>
        <begin position="759"/>
        <end position="788"/>
    </location>
</feature>
<feature type="compositionally biased region" description="Low complexity" evidence="13">
    <location>
        <begin position="1180"/>
        <end position="1194"/>
    </location>
</feature>
<feature type="DNA-binding region" description="Homeobox" evidence="11">
    <location>
        <begin position="410"/>
        <end position="469"/>
    </location>
</feature>
<feature type="compositionally biased region" description="Pro residues" evidence="13">
    <location>
        <begin position="1361"/>
        <end position="1377"/>
    </location>
</feature>
<feature type="region of interest" description="Disordered" evidence="13">
    <location>
        <begin position="2745"/>
        <end position="2778"/>
    </location>
</feature>
<dbReference type="PANTHER" id="PTHR45659:SF2">
    <property type="entry name" value="HOMEOBOX PROTEIN HOX-B5"/>
    <property type="match status" value="1"/>
</dbReference>
<dbReference type="InterPro" id="IPR020479">
    <property type="entry name" value="HD_metazoa"/>
</dbReference>
<feature type="region of interest" description="Disordered" evidence="13">
    <location>
        <begin position="1169"/>
        <end position="1265"/>
    </location>
</feature>
<comment type="subcellular location">
    <subcellularLocation>
        <location evidence="2 11 12">Nucleus</location>
    </subcellularLocation>
</comment>
<dbReference type="PROSITE" id="PS00027">
    <property type="entry name" value="HOMEOBOX_1"/>
    <property type="match status" value="6"/>
</dbReference>
<keyword evidence="16" id="KW-1185">Reference proteome</keyword>
<evidence type="ECO:0000256" key="10">
    <source>
        <dbReference type="ARBA" id="ARBA00038235"/>
    </source>
</evidence>
<feature type="DNA-binding region" description="Homeobox" evidence="11">
    <location>
        <begin position="632"/>
        <end position="691"/>
    </location>
</feature>
<feature type="domain" description="Homeobox" evidence="14">
    <location>
        <begin position="3348"/>
        <end position="3408"/>
    </location>
</feature>
<comment type="caution">
    <text evidence="15">The sequence shown here is derived from an EMBL/GenBank/DDBJ whole genome shotgun (WGS) entry which is preliminary data.</text>
</comment>
<feature type="compositionally biased region" description="Polar residues" evidence="13">
    <location>
        <begin position="1255"/>
        <end position="1265"/>
    </location>
</feature>
<comment type="similarity">
    <text evidence="3">Belongs to the Abd-B homeobox family.</text>
</comment>
<comment type="similarity">
    <text evidence="10">Belongs to the Antp homeobox family. Deformed subfamily.</text>
</comment>
<feature type="region of interest" description="Disordered" evidence="13">
    <location>
        <begin position="130"/>
        <end position="173"/>
    </location>
</feature>
<feature type="compositionally biased region" description="Pro residues" evidence="13">
    <location>
        <begin position="3429"/>
        <end position="3439"/>
    </location>
</feature>
<dbReference type="FunFam" id="1.10.10.60:FF:000029">
    <property type="entry name" value="Homeobox protein Hox-D4"/>
    <property type="match status" value="1"/>
</dbReference>
<reference evidence="15" key="1">
    <citation type="journal article" date="2021" name="Evol. Appl.">
        <title>The genome of the Pyrenean desman and the effects of bottlenecks and inbreeding on the genomic landscape of an endangered species.</title>
        <authorList>
            <person name="Escoda L."/>
            <person name="Castresana J."/>
        </authorList>
    </citation>
    <scope>NUCLEOTIDE SEQUENCE</scope>
    <source>
        <strain evidence="15">IBE-C5619</strain>
    </source>
</reference>
<keyword evidence="5" id="KW-0805">Transcription regulation</keyword>
<feature type="non-terminal residue" evidence="15">
    <location>
        <position position="3439"/>
    </location>
</feature>
<evidence type="ECO:0000256" key="5">
    <source>
        <dbReference type="ARBA" id="ARBA00023015"/>
    </source>
</evidence>
<feature type="region of interest" description="Disordered" evidence="13">
    <location>
        <begin position="2543"/>
        <end position="2566"/>
    </location>
</feature>
<dbReference type="OrthoDB" id="6159439at2759"/>
<evidence type="ECO:0000313" key="16">
    <source>
        <dbReference type="Proteomes" id="UP000700334"/>
    </source>
</evidence>
<proteinExistence type="inferred from homology"/>
<evidence type="ECO:0000256" key="6">
    <source>
        <dbReference type="ARBA" id="ARBA00023125"/>
    </source>
</evidence>
<feature type="DNA-binding region" description="Homeobox" evidence="11">
    <location>
        <begin position="176"/>
        <end position="235"/>
    </location>
</feature>
<protein>
    <submittedName>
        <fullName evidence="15">Homeobox protein Hox-B5</fullName>
    </submittedName>
</protein>
<gene>
    <name evidence="15" type="ORF">J0S82_013154</name>
</gene>
<dbReference type="FunFam" id="1.10.10.60:FF:000017">
    <property type="entry name" value="Homeobox protein antennapedia"/>
    <property type="match status" value="2"/>
</dbReference>
<evidence type="ECO:0000256" key="3">
    <source>
        <dbReference type="ARBA" id="ARBA00006317"/>
    </source>
</evidence>
<evidence type="ECO:0000256" key="9">
    <source>
        <dbReference type="ARBA" id="ARBA00023242"/>
    </source>
</evidence>
<sequence length="3439" mass="378578">YYVDSIISHESEDAPPAKFPSGQYASPRQPGHAEHLEFPSCSFQPKAPVFGASWAPLSPHAPGSLPSVYHPYIQPQGVPPAESRYLRTWLEPAPRGEAAPGQGQAAVKAEPLLGAPGELLKQGTPEYSLETSAGREAVLSNQRPGYGDNKICEGSEDKERPDQTNPSANWLHARSSRKKRCPYTKYQTLELEKEFLFNMYLTRDRRHEVARLLNLSERQVKIWFQNRRMKMKKMNKEQGKDWAWTPGMPPTTAAAAAAASKFNKMSSYFVNSLFSKYKTGESLRPNYYDCGFAQDLGGRPTVVYGPSSGGSFQHPSQIQEFYHGPSSLSTAPYQQNPCAVACHGDPGNFYGYDPLQRQSLFGAQDPDLVQYADCKLAAASGLGEEAEGSEQSPSPTQLFPWMRPQAAAGRRRGRQTYSRYQTLELEKEFLFNPYLTRKRRIEVSHALGLTERQVKIWFQNRRMKWKKENNKDKFPSSKCEQEELEKQKLERAPEAADEAGVYAAGYGLEPSSFNMHCAPFEQNLSGVCPGDSAKAAGAKEQRDSDLAAESNFRIYPWMRSSAVLAPAPPPAQSSPKPLGLIWGALFCHPVPQPQTHHIPLQPRLLSLLSPCACSEAQTLLSITRVSATGTDRKRGRQTYTRYQTLELEKEFHYNRYLTRRRRIEIAHALCLTERQIKIWFQNRRMKWKKENKTTGAGATGQDKGEAEEDEEEKAKHPLSQVREGEATALRLGQYYMEDEEEPERFPPFPPHPLQSGGKIAQGLQRRPGPAFAAPSHHRQPAEARRSDYKTQQIINPAELQRPCAPPLPMSSYFVNSTFPVTLASGQESFLGQLPLYSSGYADPLRHYPAPYGPGPGQDKGFAASSYYPPAGGGYGRAAPCDYGPAPAFYREKESACALSGADEPPPFHSEPRKSDCAQDKSVFGETEEQKCSTPVYPWMQRMNSCNSSSFGPSGRRGRQTYTRYQTLELEKEFHYNRYLTRRRRIEIAHALCLTERQIKIWFQNRRMKWKKESKLLSASQLSAEEEEEKPADMNYLLRSSARIYDWSTKARDSLTPPHPPSNPPPYLAAYIAKRSTGYNDHDPQIKPSKITQMSSYFVNSFSGRYPNGPDYQLLNYGSGSSLSGSYRDPAAMHTGSYGYNYNGMDLSVNRSSASSSHFGAVGESSRAFPAPAQEPRFRQAASSCSLSSPESLPCTNGDSHGAKPSASSPSDQATPASSGASFTEIDEASASSEPEEAASQLSSPSLARAQPEPMATSTAAPEGQTPQIFPWMRKLHISHDMTGPDGKRARTAYTRYQTLELEKEFHFNRYLTRRRRIEIAHALCLSERQIKIWFQNRRMKWKKDNKLKTLSPPGGALGGPRAPPVPSPGPSSLPALPPPAGDRFPRACLTPALCYDFSFGLRSSVAPSLLDCTGGPAELASKMESMTVSLSTLLPPHSPGPSRLVAWPWGGKRAGRTKGLSLKSNKCFPYSTALPLVFSLRACLSHHRAHPIPFLLDLAQGRLARKAYGHLFRKSTLGPNPEQETPGLLGVKQACPKFPAPNPNSVLSPTKSKKKKNKTQHLNFKGFLSFSLLYIYQGWGPSWKTPRFPLQSGWPRARAQSSSIQVSLHPERKSHVWTLTRSIPSSLAQLLNRTWGEGKLKAVAAAQAQHSAVSRFQLSLFPLVILEIGTGEGNLDLSRAVGSDNLGDLKWGAQLDKASAVRVPGFYLQEYLAICGERRLCGFLQCPWKFRGQEGEYVLLKEGPLVGGHFAAGYLQTDISTPPGEELYDIHLSGSEASFPPSQPPNFKTHGFNHDGALHSPACHLLVQLIDSCGWSLELNIFFCPLSSSVNSDKECVERWPRDICWVYLDRFSGMGRAALGGGAHFRPRGGQNPWRISSHSKPDRKECALEGFSLPHFRFFEKPSPLNPKKDALGAAERMVSGILSRILLPLLCHSLHLSGWTWDSELQAGAFCLDPYMAMACGGRIPEEAPLLVWLFSFILRSGCRGRGRRQDSKQGRRCQSIRPTKFSFSLTTEQAGSGLPGLPSLGTNLPNKEDMASKKPFPLLGGAHWSPFPFLEFFKTPNRLETELFQGQEGRNGCPLKRMDLSPSALGPRLESPSPQEPEGLPQFEVPPLFCRALRWRDSLADVPSRTFLEGLTPPSHLSFNFPNLEDFYGFGLSPGSRRGQQTGLQRGLRGAGSRCRIHYAPATAAATSAAGRGQGRVHRSRTIFRSFSWRIYQEPDCGFLGEVGEFGGGLDSGCTLAPSLFSDSGVSILSLLALNFFAGREVHFPQHPRASPWNGVRAWPPSGLSPHGCGVDCGLRAGAGLVAATPERPAPWVAPKAPRKERHLAGPSAITLATSRPRPRASERLRKVALGQLAVLCLHWERSLQPLGPVAPSAPKEHLLRRTLLFTLRTPCSRSHCNHSHRSPRPAKATPLGNRAGYVKRFQASQHRLKPWWQWKGGRGRQRLTLELLQPVQQNETLGGEATVIAGGVAKLEGQKFTACRRGRGGRGGGGGAVCEETAPAKMLEVRKPGGLDSMLVNVWLCVITDAEDQDLGLERTQGGEGESSATQSSWVPSLDHPSLPTLPPDLNWMARESPALSLWGSSGERGKLMTCAKFNMTERTARAYYSNCLLVGEAGRGVNRRSRRLKIIKMFESLGARISPARRRGSVFRPHNNGQEGARRLPSGCAGGSAVGRAREPPGEYSARSLRAFHSSAAAAASRRGAAFSALRSPSLALSPSPADYGRRVRVGWARPGCRGGVSSEGSRWQPVAARDGGQRAAKRPGGSGVCVGGRQPPALAKLVSGVTDKLCLHSSRLDPAGAGVHLLRVGRWQLLPARRGLPVPRISHSQPRSDCLPSFPGVLRAPGPHSLCRVEQQTGPDALPKFRNRRQVAKSASTGRENLPEAKELFLSLFTIEFFQKDFYDTLLHTQQFFPPPFAERRLGKYLDIQFKTRTKRNKIKPLKPHPKRRTHGNPSILDPGLRDAFLKIPEKCLLSSIVPTQRQLTFQMDAEVAFLFGSRHDALEIRNYQGVLLEVCGSPLGPLPQHLKDVRFLFAVEAALAAIRTSGLGASSPSPSPVGSRTKPGTKRPLAQCGLPCLGGTPVTPHLSPHTDSGGLGPLRQWGVYWGPMGDRELGGGDEELEGLHREPQLLRGSTDCALLSDPTGPLMATCAGSRSSQGEQGEEAVAPQEPYVNPDVGWKLMAMSSFLINSNYVDPKFPPCEEYSQSDYLPSDHSPGYYAGGQRRESSFQPEAGFGRRAACTVQRYAACRDPGPPPPAPPPPPPPPPPRLSPRAPAPPPSGALLPEPGQRCEAVSSSPPPPPCAQNPLHPNPSHSACKEPVVYPWMRKVHVSTVNPNYAGGEPKRSRTAYTRQQVLELEKEFHYNRYLTRRRRVEIAHALCLSERQIKIWFQNRRMKWKKDHKLPNTKIRSGGTTGATGAPPGRPNGGPPAL</sequence>
<dbReference type="Pfam" id="PF04617">
    <property type="entry name" value="Hox9_act"/>
    <property type="match status" value="1"/>
</dbReference>
<dbReference type="FunFam" id="1.10.10.60:FF:000018">
    <property type="entry name" value="Homeobox A10"/>
    <property type="match status" value="1"/>
</dbReference>
<dbReference type="Gene3D" id="1.10.10.60">
    <property type="entry name" value="Homeodomain-like"/>
    <property type="match status" value="6"/>
</dbReference>
<accession>A0A8J6DQM5</accession>
<feature type="domain" description="Homeobox" evidence="14">
    <location>
        <begin position="952"/>
        <end position="1012"/>
    </location>
</feature>
<feature type="region of interest" description="Disordered" evidence="13">
    <location>
        <begin position="689"/>
        <end position="721"/>
    </location>
</feature>
<evidence type="ECO:0000256" key="12">
    <source>
        <dbReference type="RuleBase" id="RU000682"/>
    </source>
</evidence>
<comment type="function">
    <text evidence="1">Sequence-specific transcription factor which is part of a developmental regulatory system that provides cells with specific positional identities on the anterior-posterior axis.</text>
</comment>
<dbReference type="InterPro" id="IPR006711">
    <property type="entry name" value="Hox9_activation_N"/>
</dbReference>
<dbReference type="PROSITE" id="PS00032">
    <property type="entry name" value="ANTENNAPEDIA"/>
    <property type="match status" value="5"/>
</dbReference>
<keyword evidence="4" id="KW-0217">Developmental protein</keyword>
<feature type="region of interest" description="Disordered" evidence="13">
    <location>
        <begin position="3054"/>
        <end position="3074"/>
    </location>
</feature>
<dbReference type="InterPro" id="IPR009057">
    <property type="entry name" value="Homeodomain-like_sf"/>
</dbReference>
<evidence type="ECO:0000256" key="8">
    <source>
        <dbReference type="ARBA" id="ARBA00023163"/>
    </source>
</evidence>
<dbReference type="GO" id="GO:0000981">
    <property type="term" value="F:DNA-binding transcription factor activity, RNA polymerase II-specific"/>
    <property type="evidence" value="ECO:0007669"/>
    <property type="project" value="InterPro"/>
</dbReference>
<feature type="region of interest" description="Disordered" evidence="13">
    <location>
        <begin position="2654"/>
        <end position="2687"/>
    </location>
</feature>
<dbReference type="GO" id="GO:0006351">
    <property type="term" value="P:DNA-templated transcription"/>
    <property type="evidence" value="ECO:0007669"/>
    <property type="project" value="InterPro"/>
</dbReference>
<feature type="DNA-binding region" description="Homeobox" evidence="11">
    <location>
        <begin position="3350"/>
        <end position="3409"/>
    </location>
</feature>
<dbReference type="CDD" id="cd00086">
    <property type="entry name" value="homeodomain"/>
    <property type="match status" value="6"/>
</dbReference>
<dbReference type="FunFam" id="1.10.10.60:FF:000072">
    <property type="entry name" value="Homeobox protein Hox-B8"/>
    <property type="match status" value="1"/>
</dbReference>
<evidence type="ECO:0000256" key="11">
    <source>
        <dbReference type="PROSITE-ProRule" id="PRU00108"/>
    </source>
</evidence>
<feature type="domain" description="Homeobox" evidence="14">
    <location>
        <begin position="1284"/>
        <end position="1344"/>
    </location>
</feature>
<dbReference type="Pfam" id="PF00046">
    <property type="entry name" value="Homeodomain"/>
    <property type="match status" value="6"/>
</dbReference>
<feature type="compositionally biased region" description="Low complexity" evidence="13">
    <location>
        <begin position="1228"/>
        <end position="1250"/>
    </location>
</feature>
<feature type="compositionally biased region" description="Pro residues" evidence="13">
    <location>
        <begin position="3259"/>
        <end position="3287"/>
    </location>
</feature>
<feature type="compositionally biased region" description="Polar residues" evidence="13">
    <location>
        <begin position="1205"/>
        <end position="1221"/>
    </location>
</feature>
<feature type="DNA-binding region" description="Homeobox" evidence="11">
    <location>
        <begin position="1286"/>
        <end position="1345"/>
    </location>
</feature>
<feature type="compositionally biased region" description="Basic and acidic residues" evidence="13">
    <location>
        <begin position="779"/>
        <end position="788"/>
    </location>
</feature>
<feature type="region of interest" description="Disordered" evidence="13">
    <location>
        <begin position="12"/>
        <end position="34"/>
    </location>
</feature>
<dbReference type="GO" id="GO:0000978">
    <property type="term" value="F:RNA polymerase II cis-regulatory region sequence-specific DNA binding"/>
    <property type="evidence" value="ECO:0007669"/>
    <property type="project" value="TreeGrafter"/>
</dbReference>
<dbReference type="GO" id="GO:0009952">
    <property type="term" value="P:anterior/posterior pattern specification"/>
    <property type="evidence" value="ECO:0007669"/>
    <property type="project" value="TreeGrafter"/>
</dbReference>
<dbReference type="SMART" id="SM00389">
    <property type="entry name" value="HOX"/>
    <property type="match status" value="6"/>
</dbReference>